<dbReference type="AlphaFoldDB" id="A0A645EDD6"/>
<proteinExistence type="predicted"/>
<accession>A0A645EDD6</accession>
<protein>
    <submittedName>
        <fullName evidence="1">Uncharacterized protein</fullName>
    </submittedName>
</protein>
<reference evidence="1" key="1">
    <citation type="submission" date="2019-08" db="EMBL/GenBank/DDBJ databases">
        <authorList>
            <person name="Kucharzyk K."/>
            <person name="Murdoch R.W."/>
            <person name="Higgins S."/>
            <person name="Loffler F."/>
        </authorList>
    </citation>
    <scope>NUCLEOTIDE SEQUENCE</scope>
</reference>
<sequence>MGKHRHLRAQRLEDVDLARRVVDVVVAADDVGDAHVDVIHADAEVVGGRSIRAGDHQIVQLAVLEFDTALAFVVPGNHTVLGRLEAQHGFDPLGHGRQHLARCRAPGTVVARLFTLRHLLFTQCVQAFFGAVTFIGRARFQHLINHCVITIETFSLEVRTFVPFQTQPVHTVHNGFDSFRRGTFEIGVFNTQHKLTAVITCKKPGVESSTRTTDVQIACRAWREASFDFHEMALRL</sequence>
<name>A0A645EDD6_9ZZZZ</name>
<comment type="caution">
    <text evidence="1">The sequence shown here is derived from an EMBL/GenBank/DDBJ whole genome shotgun (WGS) entry which is preliminary data.</text>
</comment>
<gene>
    <name evidence="1" type="ORF">SDC9_147182</name>
</gene>
<organism evidence="1">
    <name type="scientific">bioreactor metagenome</name>
    <dbReference type="NCBI Taxonomy" id="1076179"/>
    <lineage>
        <taxon>unclassified sequences</taxon>
        <taxon>metagenomes</taxon>
        <taxon>ecological metagenomes</taxon>
    </lineage>
</organism>
<evidence type="ECO:0000313" key="1">
    <source>
        <dbReference type="EMBL" id="MPM99987.1"/>
    </source>
</evidence>
<dbReference type="EMBL" id="VSSQ01046038">
    <property type="protein sequence ID" value="MPM99987.1"/>
    <property type="molecule type" value="Genomic_DNA"/>
</dbReference>